<name>A0A226D5I5_FOLCA</name>
<proteinExistence type="predicted"/>
<reference evidence="1 2" key="1">
    <citation type="submission" date="2015-12" db="EMBL/GenBank/DDBJ databases">
        <title>The genome of Folsomia candida.</title>
        <authorList>
            <person name="Faddeeva A."/>
            <person name="Derks M.F."/>
            <person name="Anvar Y."/>
            <person name="Smit S."/>
            <person name="Van Straalen N."/>
            <person name="Roelofs D."/>
        </authorList>
    </citation>
    <scope>NUCLEOTIDE SEQUENCE [LARGE SCALE GENOMIC DNA]</scope>
    <source>
        <strain evidence="1 2">VU population</strain>
        <tissue evidence="1">Whole body</tissue>
    </source>
</reference>
<accession>A0A226D5I5</accession>
<dbReference type="EMBL" id="LNIX01000036">
    <property type="protein sequence ID" value="OXA39911.1"/>
    <property type="molecule type" value="Genomic_DNA"/>
</dbReference>
<organism evidence="1 2">
    <name type="scientific">Folsomia candida</name>
    <name type="common">Springtail</name>
    <dbReference type="NCBI Taxonomy" id="158441"/>
    <lineage>
        <taxon>Eukaryota</taxon>
        <taxon>Metazoa</taxon>
        <taxon>Ecdysozoa</taxon>
        <taxon>Arthropoda</taxon>
        <taxon>Hexapoda</taxon>
        <taxon>Collembola</taxon>
        <taxon>Entomobryomorpha</taxon>
        <taxon>Isotomoidea</taxon>
        <taxon>Isotomidae</taxon>
        <taxon>Proisotominae</taxon>
        <taxon>Folsomia</taxon>
    </lineage>
</organism>
<evidence type="ECO:0000313" key="2">
    <source>
        <dbReference type="Proteomes" id="UP000198287"/>
    </source>
</evidence>
<dbReference type="Proteomes" id="UP000198287">
    <property type="component" value="Unassembled WGS sequence"/>
</dbReference>
<protein>
    <submittedName>
        <fullName evidence="1">Penicillin-binding protein 1B</fullName>
    </submittedName>
</protein>
<keyword evidence="2" id="KW-1185">Reference proteome</keyword>
<gene>
    <name evidence="1" type="ORF">Fcan01_25327</name>
</gene>
<dbReference type="AlphaFoldDB" id="A0A226D5I5"/>
<comment type="caution">
    <text evidence="1">The sequence shown here is derived from an EMBL/GenBank/DDBJ whole genome shotgun (WGS) entry which is preliminary data.</text>
</comment>
<evidence type="ECO:0000313" key="1">
    <source>
        <dbReference type="EMBL" id="OXA39911.1"/>
    </source>
</evidence>
<sequence>MCVGRMNRRPQVLVPDLPVREDHIFRQDEAVWTLATGRAQEIEVSLGVVVASSREGNQDLYRIHWPGFAWKDDYIVQKEYCFHHQEPCESYLASVLIDCIYLS</sequence>